<proteinExistence type="predicted"/>
<name>A0A518GLA3_9PLAN</name>
<gene>
    <name evidence="1" type="ORF">Spb1_12110</name>
</gene>
<organism evidence="1 2">
    <name type="scientific">Planctopirus ephydatiae</name>
    <dbReference type="NCBI Taxonomy" id="2528019"/>
    <lineage>
        <taxon>Bacteria</taxon>
        <taxon>Pseudomonadati</taxon>
        <taxon>Planctomycetota</taxon>
        <taxon>Planctomycetia</taxon>
        <taxon>Planctomycetales</taxon>
        <taxon>Planctomycetaceae</taxon>
        <taxon>Planctopirus</taxon>
    </lineage>
</organism>
<dbReference type="Proteomes" id="UP000315349">
    <property type="component" value="Chromosome"/>
</dbReference>
<dbReference type="AlphaFoldDB" id="A0A518GLA3"/>
<evidence type="ECO:0000313" key="2">
    <source>
        <dbReference type="Proteomes" id="UP000315349"/>
    </source>
</evidence>
<dbReference type="KEGG" id="peh:Spb1_12110"/>
<sequence length="39" mass="4368">MMEGLTLQIQWIELGSAELQNFMAAVMMPASRRIAVSGW</sequence>
<evidence type="ECO:0000313" key="1">
    <source>
        <dbReference type="EMBL" id="QDV29326.1"/>
    </source>
</evidence>
<keyword evidence="2" id="KW-1185">Reference proteome</keyword>
<protein>
    <submittedName>
        <fullName evidence="1">Uncharacterized protein</fullName>
    </submittedName>
</protein>
<reference evidence="1 2" key="1">
    <citation type="submission" date="2019-02" db="EMBL/GenBank/DDBJ databases">
        <title>Deep-cultivation of Planctomycetes and their phenomic and genomic characterization uncovers novel biology.</title>
        <authorList>
            <person name="Wiegand S."/>
            <person name="Jogler M."/>
            <person name="Boedeker C."/>
            <person name="Pinto D."/>
            <person name="Vollmers J."/>
            <person name="Rivas-Marin E."/>
            <person name="Kohn T."/>
            <person name="Peeters S.H."/>
            <person name="Heuer A."/>
            <person name="Rast P."/>
            <person name="Oberbeckmann S."/>
            <person name="Bunk B."/>
            <person name="Jeske O."/>
            <person name="Meyerdierks A."/>
            <person name="Storesund J.E."/>
            <person name="Kallscheuer N."/>
            <person name="Luecker S."/>
            <person name="Lage O.M."/>
            <person name="Pohl T."/>
            <person name="Merkel B.J."/>
            <person name="Hornburger P."/>
            <person name="Mueller R.-W."/>
            <person name="Bruemmer F."/>
            <person name="Labrenz M."/>
            <person name="Spormann A.M."/>
            <person name="Op den Camp H."/>
            <person name="Overmann J."/>
            <person name="Amann R."/>
            <person name="Jetten M.S.M."/>
            <person name="Mascher T."/>
            <person name="Medema M.H."/>
            <person name="Devos D.P."/>
            <person name="Kaster A.-K."/>
            <person name="Ovreas L."/>
            <person name="Rohde M."/>
            <person name="Galperin M.Y."/>
            <person name="Jogler C."/>
        </authorList>
    </citation>
    <scope>NUCLEOTIDE SEQUENCE [LARGE SCALE GENOMIC DNA]</scope>
    <source>
        <strain evidence="1 2">Spb1</strain>
    </source>
</reference>
<accession>A0A518GLA3</accession>
<dbReference type="EMBL" id="CP036299">
    <property type="protein sequence ID" value="QDV29326.1"/>
    <property type="molecule type" value="Genomic_DNA"/>
</dbReference>